<sequence length="856" mass="97109">MSLIEQESPSLAELYRSLVVSYDETLEKSGEFKPAWAQLLTNLQRLGLPQLEARHQEIIRQLKENGVTYNVYDDPQGLSRAWQIDPIPLLIEEQEWQTISAGLKQRAELLNLMLLDLFGERRLIRDKVLPPELIYRHSGFLRECQQLRIPGDYQLVIHAADLARGPDGRIWVLSDRTQAPSGMGYALENRSVVSNILPDLYEHIHVLPVAEFLSHFHESILKILPHAKEDPFIVYLTPGPNNETYFEHSYLSSYLGYTLVQGSDLVARDGYVWLRCIDRLQKVDVIIRRIDDLYCDPLEFNETSMLGVAGLIDVMRRGNVTVVNPPGCSLLENRGLFAFMNAASQYLLQEDLKLPTMATWWCGQPKELSFVLDNLDKLVIKKIDRSDHFKRVYGKELSKKALDELKRQIKATPFEFVGHEDVSFSAVPSLTENGIDSRMAAVRCFAMAGKGGYQVMPGGLSRRSVDKESFSVSNRYGGISKDTWVVSGHDPERHSLSLSTSMFSNKEVSLPSRSAENLFWLARMTDRGIATANFIHIVLEVMNEYSRTAVAEEDPALQELLKALTHLTGSYPGFLDDDDEAPVLHPLDEIRALVGDPRKLGSITFSLGALFNSAISVRDHLSLESWRVMDLIKEAQEQLQVAIDAESLIFNIQQKLREIITLLFTFYGTVTETMPQHAGKLLFKIGKIIERILNSIAIIRSVLTFQQPGTAQHTLFEAALVYHNSLTNYRLRYRSSMELRYVLDTLLFSSSLPYSLSYQLQKLSKHLDALPSPLKKGRLNAAQKLVLSSITTLQLSDLENLTEKNRETGFYENLDAMLHTLGESISQLSITLTEMYFNHTLEQHSFSQLFNDPPRK</sequence>
<dbReference type="Pfam" id="PF04168">
    <property type="entry name" value="Alpha-E"/>
    <property type="match status" value="1"/>
</dbReference>
<dbReference type="OrthoDB" id="9803842at2"/>
<dbReference type="AlphaFoldDB" id="A0A1G9GBP2"/>
<proteinExistence type="predicted"/>
<dbReference type="SUPFAM" id="SSF56059">
    <property type="entry name" value="Glutathione synthetase ATP-binding domain-like"/>
    <property type="match status" value="1"/>
</dbReference>
<dbReference type="Gene3D" id="3.40.50.11290">
    <property type="match status" value="1"/>
</dbReference>
<evidence type="ECO:0000313" key="4">
    <source>
        <dbReference type="Proteomes" id="UP000198510"/>
    </source>
</evidence>
<reference evidence="3 4" key="1">
    <citation type="submission" date="2016-10" db="EMBL/GenBank/DDBJ databases">
        <authorList>
            <person name="de Groot N.N."/>
        </authorList>
    </citation>
    <scope>NUCLEOTIDE SEQUENCE [LARGE SCALE GENOMIC DNA]</scope>
    <source>
        <strain evidence="3 4">DSM 25186</strain>
    </source>
</reference>
<evidence type="ECO:0000259" key="1">
    <source>
        <dbReference type="Pfam" id="PF04168"/>
    </source>
</evidence>
<evidence type="ECO:0000259" key="2">
    <source>
        <dbReference type="Pfam" id="PF14403"/>
    </source>
</evidence>
<dbReference type="InterPro" id="IPR025841">
    <property type="entry name" value="CP_ATPgrasp_2"/>
</dbReference>
<accession>A0A1G9GBP2</accession>
<feature type="domain" description="Circularly permuted ATP-grasp type 2" evidence="2">
    <location>
        <begin position="88"/>
        <end position="462"/>
    </location>
</feature>
<dbReference type="PANTHER" id="PTHR34595:SF2">
    <property type="entry name" value="BLR2978 PROTEIN"/>
    <property type="match status" value="1"/>
</dbReference>
<name>A0A1G9GBP2_9BACT</name>
<dbReference type="InterPro" id="IPR051680">
    <property type="entry name" value="ATP-dep_Glu-Cys_Ligase-2"/>
</dbReference>
<dbReference type="PANTHER" id="PTHR34595">
    <property type="entry name" value="BLR5612 PROTEIN"/>
    <property type="match status" value="1"/>
</dbReference>
<dbReference type="Pfam" id="PF14403">
    <property type="entry name" value="CP_ATPgrasp_2"/>
    <property type="match status" value="1"/>
</dbReference>
<dbReference type="EMBL" id="FNFO01000004">
    <property type="protein sequence ID" value="SDK98144.1"/>
    <property type="molecule type" value="Genomic_DNA"/>
</dbReference>
<feature type="domain" description="DUF403" evidence="1">
    <location>
        <begin position="510"/>
        <end position="837"/>
    </location>
</feature>
<dbReference type="InterPro" id="IPR007296">
    <property type="entry name" value="DUF403"/>
</dbReference>
<dbReference type="Gene3D" id="3.30.1490.270">
    <property type="match status" value="1"/>
</dbReference>
<protein>
    <submittedName>
        <fullName evidence="3">Uncharacterized conserved protein, circularly permuted ATPgrasp superfamily</fullName>
    </submittedName>
</protein>
<keyword evidence="4" id="KW-1185">Reference proteome</keyword>
<gene>
    <name evidence="3" type="ORF">SAMN05421823_10457</name>
</gene>
<dbReference type="Proteomes" id="UP000198510">
    <property type="component" value="Unassembled WGS sequence"/>
</dbReference>
<dbReference type="STRING" id="1075417.SAMN05421823_10457"/>
<evidence type="ECO:0000313" key="3">
    <source>
        <dbReference type="EMBL" id="SDK98144.1"/>
    </source>
</evidence>
<organism evidence="3 4">
    <name type="scientific">Catalinimonas alkaloidigena</name>
    <dbReference type="NCBI Taxonomy" id="1075417"/>
    <lineage>
        <taxon>Bacteria</taxon>
        <taxon>Pseudomonadati</taxon>
        <taxon>Bacteroidota</taxon>
        <taxon>Cytophagia</taxon>
        <taxon>Cytophagales</taxon>
        <taxon>Catalimonadaceae</taxon>
        <taxon>Catalinimonas</taxon>
    </lineage>
</organism>